<evidence type="ECO:0000256" key="4">
    <source>
        <dbReference type="ARBA" id="ARBA00022989"/>
    </source>
</evidence>
<organism evidence="7">
    <name type="scientific">Trypanosoma vivax (strain Y486)</name>
    <dbReference type="NCBI Taxonomy" id="1055687"/>
    <lineage>
        <taxon>Eukaryota</taxon>
        <taxon>Discoba</taxon>
        <taxon>Euglenozoa</taxon>
        <taxon>Kinetoplastea</taxon>
        <taxon>Metakinetoplastina</taxon>
        <taxon>Trypanosomatida</taxon>
        <taxon>Trypanosomatidae</taxon>
        <taxon>Trypanosoma</taxon>
        <taxon>Duttonella</taxon>
    </lineage>
</organism>
<dbReference type="Gene3D" id="1.10.287.110">
    <property type="entry name" value="DnaJ domain"/>
    <property type="match status" value="1"/>
</dbReference>
<evidence type="ECO:0000256" key="2">
    <source>
        <dbReference type="ARBA" id="ARBA00022692"/>
    </source>
</evidence>
<sequence length="119" mass="13241">MAAPLVAMLLLGGTYYLARLAPRIAQREAARQAALRTTRQHVKPYHRYEGGFENPMSQREALLLLGFQEDAAGGSAPLPSEDEVKANYYKLIRQLHSDVDGSTYIAAKLNEARDVLVKR</sequence>
<keyword evidence="2" id="KW-0812">Transmembrane</keyword>
<dbReference type="GO" id="GO:0001671">
    <property type="term" value="F:ATPase activator activity"/>
    <property type="evidence" value="ECO:0007669"/>
    <property type="project" value="TreeGrafter"/>
</dbReference>
<accession>G0U1M7</accession>
<keyword evidence="3" id="KW-0999">Mitochondrion inner membrane</keyword>
<keyword evidence="5" id="KW-0496">Mitochondrion</keyword>
<dbReference type="GO" id="GO:0030150">
    <property type="term" value="P:protein import into mitochondrial matrix"/>
    <property type="evidence" value="ECO:0007669"/>
    <property type="project" value="TreeGrafter"/>
</dbReference>
<comment type="subcellular location">
    <subcellularLocation>
        <location evidence="1">Mitochondrion inner membrane</location>
    </subcellularLocation>
</comment>
<dbReference type="PANTHER" id="PTHR12763:SF28">
    <property type="entry name" value="GEO10507P1-RELATED"/>
    <property type="match status" value="1"/>
</dbReference>
<evidence type="ECO:0000256" key="6">
    <source>
        <dbReference type="ARBA" id="ARBA00023136"/>
    </source>
</evidence>
<evidence type="ECO:0000256" key="5">
    <source>
        <dbReference type="ARBA" id="ARBA00023128"/>
    </source>
</evidence>
<proteinExistence type="predicted"/>
<evidence type="ECO:0008006" key="8">
    <source>
        <dbReference type="Google" id="ProtNLM"/>
    </source>
</evidence>
<dbReference type="AlphaFoldDB" id="G0U1M7"/>
<dbReference type="OMA" id="HQYEYGF"/>
<dbReference type="GO" id="GO:0001405">
    <property type="term" value="C:PAM complex, Tim23 associated import motor"/>
    <property type="evidence" value="ECO:0007669"/>
    <property type="project" value="TreeGrafter"/>
</dbReference>
<keyword evidence="6" id="KW-0472">Membrane</keyword>
<gene>
    <name evidence="7" type="ORF">TVY486_0805910</name>
</gene>
<evidence type="ECO:0000313" key="7">
    <source>
        <dbReference type="EMBL" id="CCC49984.1"/>
    </source>
</evidence>
<dbReference type="SUPFAM" id="SSF46565">
    <property type="entry name" value="Chaperone J-domain"/>
    <property type="match status" value="1"/>
</dbReference>
<dbReference type="EMBL" id="HE573024">
    <property type="protein sequence ID" value="CCC49984.1"/>
    <property type="molecule type" value="Genomic_DNA"/>
</dbReference>
<reference evidence="7" key="1">
    <citation type="journal article" date="2012" name="Proc. Natl. Acad. Sci. U.S.A.">
        <title>Antigenic diversity is generated by distinct evolutionary mechanisms in African trypanosome species.</title>
        <authorList>
            <person name="Jackson A.P."/>
            <person name="Berry A."/>
            <person name="Aslett M."/>
            <person name="Allison H.C."/>
            <person name="Burton P."/>
            <person name="Vavrova-Anderson J."/>
            <person name="Brown R."/>
            <person name="Browne H."/>
            <person name="Corton N."/>
            <person name="Hauser H."/>
            <person name="Gamble J."/>
            <person name="Gilderthorp R."/>
            <person name="Marcello L."/>
            <person name="McQuillan J."/>
            <person name="Otto T.D."/>
            <person name="Quail M.A."/>
            <person name="Sanders M.J."/>
            <person name="van Tonder A."/>
            <person name="Ginger M.L."/>
            <person name="Field M.C."/>
            <person name="Barry J.D."/>
            <person name="Hertz-Fowler C."/>
            <person name="Berriman M."/>
        </authorList>
    </citation>
    <scope>NUCLEOTIDE SEQUENCE</scope>
    <source>
        <strain evidence="7">Y486</strain>
    </source>
</reference>
<name>G0U1M7_TRYVY</name>
<dbReference type="VEuPathDB" id="TriTrypDB:TvY486_0805910"/>
<protein>
    <recommendedName>
        <fullName evidence="8">J domain-containing protein</fullName>
    </recommendedName>
</protein>
<evidence type="ECO:0000256" key="3">
    <source>
        <dbReference type="ARBA" id="ARBA00022792"/>
    </source>
</evidence>
<evidence type="ECO:0000256" key="1">
    <source>
        <dbReference type="ARBA" id="ARBA00004273"/>
    </source>
</evidence>
<dbReference type="PANTHER" id="PTHR12763">
    <property type="match status" value="1"/>
</dbReference>
<dbReference type="InterPro" id="IPR036869">
    <property type="entry name" value="J_dom_sf"/>
</dbReference>
<keyword evidence="4" id="KW-1133">Transmembrane helix</keyword>